<keyword evidence="3" id="KW-1185">Reference proteome</keyword>
<sequence length="185" mass="19513">MHILSPVCHTRFFSAALLLSLLPVASAAPTAPSFHLCQLMSPAVVKSTFAPIADGRSLEKPLEGIGGKSCSYRVPSPTAPGAPNLEQVRALIETAFFDSAGTARLALAADMDRAREGKLTNIAKLKGLGDAAFVSQQGETVSIRVIRGRMLMAVNVGKVDASFKARQDVAMSLAKQALSRLPIVK</sequence>
<reference evidence="2 3" key="1">
    <citation type="submission" date="2018-06" db="EMBL/GenBank/DDBJ databases">
        <title>Genomic Encyclopedia of Type Strains, Phase IV (KMG-IV): sequencing the most valuable type-strain genomes for metagenomic binning, comparative biology and taxonomic classification.</title>
        <authorList>
            <person name="Goeker M."/>
        </authorList>
    </citation>
    <scope>NUCLEOTIDE SEQUENCE [LARGE SCALE GENOMIC DNA]</scope>
    <source>
        <strain evidence="2 3">DSM 18048</strain>
    </source>
</reference>
<dbReference type="RefSeq" id="WP_110886550.1">
    <property type="nucleotide sequence ID" value="NZ_QJSX01000006.1"/>
</dbReference>
<name>A0A318SJ01_9DEIO</name>
<evidence type="ECO:0008006" key="4">
    <source>
        <dbReference type="Google" id="ProtNLM"/>
    </source>
</evidence>
<feature type="signal peptide" evidence="1">
    <location>
        <begin position="1"/>
        <end position="27"/>
    </location>
</feature>
<evidence type="ECO:0000256" key="1">
    <source>
        <dbReference type="SAM" id="SignalP"/>
    </source>
</evidence>
<evidence type="ECO:0000313" key="3">
    <source>
        <dbReference type="Proteomes" id="UP000248326"/>
    </source>
</evidence>
<protein>
    <recommendedName>
        <fullName evidence="4">DUF3558 domain-containing protein</fullName>
    </recommendedName>
</protein>
<keyword evidence="1" id="KW-0732">Signal</keyword>
<accession>A0A318SJ01</accession>
<comment type="caution">
    <text evidence="2">The sequence shown here is derived from an EMBL/GenBank/DDBJ whole genome shotgun (WGS) entry which is preliminary data.</text>
</comment>
<dbReference type="EMBL" id="QJSX01000006">
    <property type="protein sequence ID" value="PYE54165.1"/>
    <property type="molecule type" value="Genomic_DNA"/>
</dbReference>
<evidence type="ECO:0000313" key="2">
    <source>
        <dbReference type="EMBL" id="PYE54165.1"/>
    </source>
</evidence>
<proteinExistence type="predicted"/>
<feature type="chain" id="PRO_5016253549" description="DUF3558 domain-containing protein" evidence="1">
    <location>
        <begin position="28"/>
        <end position="185"/>
    </location>
</feature>
<dbReference type="AlphaFoldDB" id="A0A318SJ01"/>
<gene>
    <name evidence="2" type="ORF">DES52_106130</name>
</gene>
<organism evidence="2 3">
    <name type="scientific">Deinococcus yavapaiensis KR-236</name>
    <dbReference type="NCBI Taxonomy" id="694435"/>
    <lineage>
        <taxon>Bacteria</taxon>
        <taxon>Thermotogati</taxon>
        <taxon>Deinococcota</taxon>
        <taxon>Deinococci</taxon>
        <taxon>Deinococcales</taxon>
        <taxon>Deinococcaceae</taxon>
        <taxon>Deinococcus</taxon>
    </lineage>
</organism>
<dbReference type="Proteomes" id="UP000248326">
    <property type="component" value="Unassembled WGS sequence"/>
</dbReference>